<keyword evidence="7 9" id="KW-1133">Transmembrane helix</keyword>
<dbReference type="NCBIfam" id="TIGR00380">
    <property type="entry name" value="cobal_cbiB"/>
    <property type="match status" value="1"/>
</dbReference>
<evidence type="ECO:0000313" key="10">
    <source>
        <dbReference type="EMBL" id="TDH35811.1"/>
    </source>
</evidence>
<comment type="similarity">
    <text evidence="3 9">Belongs to the CobD/CbiB family.</text>
</comment>
<dbReference type="Pfam" id="PF03186">
    <property type="entry name" value="CobD_Cbib"/>
    <property type="match status" value="1"/>
</dbReference>
<dbReference type="GO" id="GO:0015420">
    <property type="term" value="F:ABC-type vitamin B12 transporter activity"/>
    <property type="evidence" value="ECO:0007669"/>
    <property type="project" value="UniProtKB-UniRule"/>
</dbReference>
<proteinExistence type="inferred from homology"/>
<feature type="transmembrane region" description="Helical" evidence="9">
    <location>
        <begin position="83"/>
        <end position="101"/>
    </location>
</feature>
<organism evidence="10 11">
    <name type="scientific">Pseudohoeflea suaedae</name>
    <dbReference type="NCBI Taxonomy" id="877384"/>
    <lineage>
        <taxon>Bacteria</taxon>
        <taxon>Pseudomonadati</taxon>
        <taxon>Pseudomonadota</taxon>
        <taxon>Alphaproteobacteria</taxon>
        <taxon>Hyphomicrobiales</taxon>
        <taxon>Rhizobiaceae</taxon>
        <taxon>Pseudohoeflea</taxon>
    </lineage>
</organism>
<comment type="caution">
    <text evidence="9">Lacks conserved residue(s) required for the propagation of feature annotation.</text>
</comment>
<comment type="pathway">
    <text evidence="2 9">Cofactor biosynthesis; adenosylcobalamin biosynthesis.</text>
</comment>
<sequence length="325" mass="34149">MIRLGILFLALLIDRLVGDPDWLWRRMAHPVVLIGAMIGFADRSFNEPAVPAATRRRRGLVAIAGLVAISVAAGWLLSDLFGLFGWAGLAIEAIVVSIFLAQKSLFDHVVAVAEGLRTGGIEGGRRAVSMIVGRDPEALDSSDVCRAAIESLAENFSDGVVAPALWYLIGGLPGLLAYKTVNTADSMIGHLNATYRDFGRASAKLDDVMNWPAARLSALILVAGTWLAEGYDAARNAAGVALQDAGLHRSPNAGWPEAAVAGALGLALGGPRRYGDLAVSAACLNGAGTRRAGPDMIEKAVRIGLRSTEIQLVAVFLLMLALASF</sequence>
<keyword evidence="6 9" id="KW-0812">Transmembrane</keyword>
<comment type="caution">
    <text evidence="10">The sequence shown here is derived from an EMBL/GenBank/DDBJ whole genome shotgun (WGS) entry which is preliminary data.</text>
</comment>
<feature type="transmembrane region" description="Helical" evidence="9">
    <location>
        <begin position="58"/>
        <end position="77"/>
    </location>
</feature>
<gene>
    <name evidence="9" type="primary">cobD</name>
    <name evidence="10" type="ORF">E2A64_10820</name>
</gene>
<keyword evidence="5 9" id="KW-0169">Cobalamin biosynthesis</keyword>
<dbReference type="InterPro" id="IPR004485">
    <property type="entry name" value="Cobalamin_biosynth_CobD/CbiB"/>
</dbReference>
<accession>A0A4R5PJG5</accession>
<evidence type="ECO:0000313" key="11">
    <source>
        <dbReference type="Proteomes" id="UP000295131"/>
    </source>
</evidence>
<dbReference type="RefSeq" id="WP_133284511.1">
    <property type="nucleotide sequence ID" value="NZ_SMSI01000002.1"/>
</dbReference>
<evidence type="ECO:0000256" key="8">
    <source>
        <dbReference type="ARBA" id="ARBA00023136"/>
    </source>
</evidence>
<dbReference type="AlphaFoldDB" id="A0A4R5PJG5"/>
<evidence type="ECO:0000256" key="9">
    <source>
        <dbReference type="HAMAP-Rule" id="MF_00024"/>
    </source>
</evidence>
<dbReference type="PANTHER" id="PTHR34308">
    <property type="entry name" value="COBALAMIN BIOSYNTHESIS PROTEIN CBIB"/>
    <property type="match status" value="1"/>
</dbReference>
<dbReference type="GO" id="GO:0048472">
    <property type="term" value="F:threonine-phosphate decarboxylase activity"/>
    <property type="evidence" value="ECO:0007669"/>
    <property type="project" value="InterPro"/>
</dbReference>
<dbReference type="HAMAP" id="MF_00024">
    <property type="entry name" value="CobD_CbiB"/>
    <property type="match status" value="1"/>
</dbReference>
<evidence type="ECO:0000256" key="1">
    <source>
        <dbReference type="ARBA" id="ARBA00004651"/>
    </source>
</evidence>
<keyword evidence="4 9" id="KW-1003">Cell membrane</keyword>
<reference evidence="10 11" key="1">
    <citation type="journal article" date="2013" name="Int. J. Syst. Evol. Microbiol.">
        <title>Hoeflea suaedae sp. nov., an endophytic bacterium isolated from the root of the halophyte Suaeda maritima.</title>
        <authorList>
            <person name="Chung E.J."/>
            <person name="Park J.A."/>
            <person name="Pramanik P."/>
            <person name="Bibi F."/>
            <person name="Jeon C.O."/>
            <person name="Chung Y.R."/>
        </authorList>
    </citation>
    <scope>NUCLEOTIDE SEQUENCE [LARGE SCALE GENOMIC DNA]</scope>
    <source>
        <strain evidence="10 11">YC6898</strain>
    </source>
</reference>
<dbReference type="Proteomes" id="UP000295131">
    <property type="component" value="Unassembled WGS sequence"/>
</dbReference>
<dbReference type="OrthoDB" id="9811967at2"/>
<comment type="subcellular location">
    <subcellularLocation>
        <location evidence="1 9">Cell membrane</location>
        <topology evidence="1 9">Multi-pass membrane protein</topology>
    </subcellularLocation>
</comment>
<dbReference type="UniPathway" id="UPA00148"/>
<evidence type="ECO:0000256" key="3">
    <source>
        <dbReference type="ARBA" id="ARBA00006263"/>
    </source>
</evidence>
<keyword evidence="11" id="KW-1185">Reference proteome</keyword>
<dbReference type="GO" id="GO:0009236">
    <property type="term" value="P:cobalamin biosynthetic process"/>
    <property type="evidence" value="ECO:0007669"/>
    <property type="project" value="UniProtKB-UniRule"/>
</dbReference>
<evidence type="ECO:0000256" key="7">
    <source>
        <dbReference type="ARBA" id="ARBA00022989"/>
    </source>
</evidence>
<dbReference type="GO" id="GO:0005886">
    <property type="term" value="C:plasma membrane"/>
    <property type="evidence" value="ECO:0007669"/>
    <property type="project" value="UniProtKB-SubCell"/>
</dbReference>
<evidence type="ECO:0000256" key="6">
    <source>
        <dbReference type="ARBA" id="ARBA00022692"/>
    </source>
</evidence>
<evidence type="ECO:0000256" key="5">
    <source>
        <dbReference type="ARBA" id="ARBA00022573"/>
    </source>
</evidence>
<evidence type="ECO:0000256" key="2">
    <source>
        <dbReference type="ARBA" id="ARBA00004953"/>
    </source>
</evidence>
<comment type="function">
    <text evidence="9">Converts cobyric acid to cobinamide by the addition of aminopropanol on the F carboxylic group.</text>
</comment>
<name>A0A4R5PJG5_9HYPH</name>
<dbReference type="PANTHER" id="PTHR34308:SF1">
    <property type="entry name" value="COBALAMIN BIOSYNTHESIS PROTEIN CBIB"/>
    <property type="match status" value="1"/>
</dbReference>
<keyword evidence="8 9" id="KW-0472">Membrane</keyword>
<dbReference type="EMBL" id="SMSI01000002">
    <property type="protein sequence ID" value="TDH35811.1"/>
    <property type="molecule type" value="Genomic_DNA"/>
</dbReference>
<protein>
    <recommendedName>
        <fullName evidence="9">Cobalamin biosynthesis protein CobD</fullName>
    </recommendedName>
</protein>
<evidence type="ECO:0000256" key="4">
    <source>
        <dbReference type="ARBA" id="ARBA00022475"/>
    </source>
</evidence>